<dbReference type="EMBL" id="KF787094">
    <property type="protein sequence ID" value="AHC56527.1"/>
    <property type="molecule type" value="Genomic_DNA"/>
</dbReference>
<gene>
    <name evidence="2" type="ORF">JJJA_0011</name>
</gene>
<reference evidence="2 3" key="1">
    <citation type="journal article" date="2014" name="Virol. J.">
        <title>First genome sequences of Achromobacter phages reveal new members of the N4 family.</title>
        <authorList>
            <person name="Wittmann J."/>
            <person name="Dreiseikelmann B."/>
            <person name="Rohde M."/>
            <person name="Meier-Kolthoff J.P."/>
            <person name="Bunk B."/>
            <person name="Rohde C."/>
        </authorList>
    </citation>
    <scope>NUCLEOTIDE SEQUENCE [LARGE SCALE GENOMIC DNA]</scope>
</reference>
<keyword evidence="1" id="KW-1133">Transmembrane helix</keyword>
<evidence type="ECO:0000313" key="2">
    <source>
        <dbReference type="EMBL" id="AHC56527.1"/>
    </source>
</evidence>
<keyword evidence="1" id="KW-0812">Transmembrane</keyword>
<dbReference type="Proteomes" id="UP000018886">
    <property type="component" value="Segment"/>
</dbReference>
<accession>V9SJ51</accession>
<evidence type="ECO:0000256" key="1">
    <source>
        <dbReference type="SAM" id="Phobius"/>
    </source>
</evidence>
<organism evidence="2 3">
    <name type="scientific">Achromobacter phage JWDelta</name>
    <dbReference type="NCBI Taxonomy" id="1416008"/>
    <lineage>
        <taxon>Viruses</taxon>
        <taxon>Duplodnaviria</taxon>
        <taxon>Heunggongvirae</taxon>
        <taxon>Uroviricota</taxon>
        <taxon>Caudoviricetes</taxon>
        <taxon>Schitoviridae</taxon>
        <taxon>Rothmandenesvirinae</taxon>
        <taxon>Jwalphavirus</taxon>
        <taxon>Jwalphavirus jwalpha</taxon>
    </lineage>
</organism>
<feature type="transmembrane region" description="Helical" evidence="1">
    <location>
        <begin position="7"/>
        <end position="29"/>
    </location>
</feature>
<evidence type="ECO:0000313" key="3">
    <source>
        <dbReference type="Proteomes" id="UP000018886"/>
    </source>
</evidence>
<proteinExistence type="predicted"/>
<sequence>MLRKIMALIGAVLATWLVLSFFISLGWAWHMYWKILS</sequence>
<name>V9SJ51_9CAUD</name>
<protein>
    <submittedName>
        <fullName evidence="2">Uncharacterized protein</fullName>
    </submittedName>
</protein>
<keyword evidence="1" id="KW-0472">Membrane</keyword>